<evidence type="ECO:0000256" key="2">
    <source>
        <dbReference type="SAM" id="SignalP"/>
    </source>
</evidence>
<keyword evidence="2" id="KW-0732">Signal</keyword>
<feature type="signal peptide" evidence="2">
    <location>
        <begin position="1"/>
        <end position="19"/>
    </location>
</feature>
<dbReference type="EMBL" id="GDKW01003908">
    <property type="protein sequence ID" value="JAI52687.1"/>
    <property type="molecule type" value="mRNA"/>
</dbReference>
<accession>A0A0P4VKS6</accession>
<feature type="compositionally biased region" description="Acidic residues" evidence="1">
    <location>
        <begin position="157"/>
        <end position="175"/>
    </location>
</feature>
<reference evidence="3" key="1">
    <citation type="journal article" date="2016" name="PLoS Negl. Trop. Dis.">
        <title>A Deep Insight into the Sialome of Rhodnius neglectus, a Vector of Chagas Disease.</title>
        <authorList>
            <person name="Santiago P.B."/>
            <person name="Assumpcao T.C."/>
            <person name="Araujo C.N."/>
            <person name="Bastos I.M."/>
            <person name="Neves D."/>
            <person name="Silva I.G."/>
            <person name="Charneau S."/>
            <person name="Queiroz R.M."/>
            <person name="Raiol T."/>
            <person name="Oliveira J.V."/>
            <person name="Sousa M.V."/>
            <person name="Calvo E."/>
            <person name="Ribeiro J.M."/>
            <person name="Santana J.M."/>
        </authorList>
    </citation>
    <scope>NUCLEOTIDE SEQUENCE</scope>
    <source>
        <tissue evidence="3">Salivary glands</tissue>
    </source>
</reference>
<dbReference type="AlphaFoldDB" id="A0A0P4VKS6"/>
<feature type="region of interest" description="Disordered" evidence="1">
    <location>
        <begin position="153"/>
        <end position="175"/>
    </location>
</feature>
<feature type="chain" id="PRO_5006069895" evidence="2">
    <location>
        <begin position="20"/>
        <end position="241"/>
    </location>
</feature>
<feature type="non-terminal residue" evidence="3">
    <location>
        <position position="241"/>
    </location>
</feature>
<protein>
    <submittedName>
        <fullName evidence="3">Putative secreted protein</fullName>
    </submittedName>
</protein>
<evidence type="ECO:0000313" key="3">
    <source>
        <dbReference type="EMBL" id="JAI52687.1"/>
    </source>
</evidence>
<evidence type="ECO:0000256" key="1">
    <source>
        <dbReference type="SAM" id="MobiDB-lite"/>
    </source>
</evidence>
<proteinExistence type="evidence at transcript level"/>
<name>A0A0P4VKS6_9HEMI</name>
<sequence length="241" mass="27281">MSKFWLLLLFVAALQFAHSYPAAEYEVDLYTNDEDDEYMIDESDNYMSDEEETRGSVIKDTFNKLRDKYKEIGTKGAKNIIAILKDRYCGQEFEEDYQSDEAEDKVNAQYNIVQTLKGLYEKAKSKWGQEKDKLKEALAILRQKFCAELTEVPQESDVYEDEGEAEGEVDGDDGDEERLKFKPGKVIGKLAKGAKSVFKKVGLGAKLAMKKGLTLLQKMGVTISPLQCEEKTCKSCATLKI</sequence>
<organism evidence="3">
    <name type="scientific">Rhodnius neglectus</name>
    <dbReference type="NCBI Taxonomy" id="72488"/>
    <lineage>
        <taxon>Eukaryota</taxon>
        <taxon>Metazoa</taxon>
        <taxon>Ecdysozoa</taxon>
        <taxon>Arthropoda</taxon>
        <taxon>Hexapoda</taxon>
        <taxon>Insecta</taxon>
        <taxon>Pterygota</taxon>
        <taxon>Neoptera</taxon>
        <taxon>Paraneoptera</taxon>
        <taxon>Hemiptera</taxon>
        <taxon>Heteroptera</taxon>
        <taxon>Panheteroptera</taxon>
        <taxon>Cimicomorpha</taxon>
        <taxon>Reduviidae</taxon>
        <taxon>Triatominae</taxon>
        <taxon>Rhodnius</taxon>
    </lineage>
</organism>